<organism evidence="4">
    <name type="scientific">Micromonospora carbonacea</name>
    <dbReference type="NCBI Taxonomy" id="47853"/>
    <lineage>
        <taxon>Bacteria</taxon>
        <taxon>Bacillati</taxon>
        <taxon>Actinomycetota</taxon>
        <taxon>Actinomycetes</taxon>
        <taxon>Micromonosporales</taxon>
        <taxon>Micromonosporaceae</taxon>
        <taxon>Micromonospora</taxon>
    </lineage>
</organism>
<dbReference type="Pfam" id="PF13424">
    <property type="entry name" value="TPR_12"/>
    <property type="match status" value="2"/>
</dbReference>
<reference evidence="4" key="1">
    <citation type="submission" date="2020-08" db="EMBL/GenBank/DDBJ databases">
        <title>A bifunctional nitrone conjugated secondary metabolite targeting the ribosome.</title>
        <authorList>
            <person name="Limbrick E.M."/>
            <person name="Graf M."/>
            <person name="Derewacz D.K."/>
            <person name="Nguyen F."/>
            <person name="Spraggins J.M."/>
            <person name="Wieland M."/>
            <person name="Ynigez-Gutierrez A.E."/>
            <person name="Reisman B.J."/>
            <person name="Zinshteyn B."/>
            <person name="McCulloch K."/>
            <person name="Iverson T.M."/>
            <person name="Green R."/>
            <person name="Wilson D.N."/>
            <person name="Bachmann B.O."/>
        </authorList>
    </citation>
    <scope>NUCLEOTIDE SEQUENCE</scope>
    <source>
        <strain evidence="4">Africana</strain>
    </source>
</reference>
<dbReference type="InterPro" id="IPR027417">
    <property type="entry name" value="P-loop_NTPase"/>
</dbReference>
<evidence type="ECO:0000259" key="3">
    <source>
        <dbReference type="SMART" id="SM00382"/>
    </source>
</evidence>
<protein>
    <submittedName>
        <fullName evidence="4">Tetratricopeptide repeat protein</fullName>
    </submittedName>
</protein>
<feature type="region of interest" description="Disordered" evidence="2">
    <location>
        <begin position="119"/>
        <end position="149"/>
    </location>
</feature>
<evidence type="ECO:0000313" key="4">
    <source>
        <dbReference type="EMBL" id="QLJ98459.1"/>
    </source>
</evidence>
<accession>A0A7D5Y8G6</accession>
<dbReference type="Gene3D" id="1.25.40.10">
    <property type="entry name" value="Tetratricopeptide repeat domain"/>
    <property type="match status" value="1"/>
</dbReference>
<evidence type="ECO:0000256" key="1">
    <source>
        <dbReference type="PROSITE-ProRule" id="PRU00339"/>
    </source>
</evidence>
<dbReference type="SMART" id="SM00382">
    <property type="entry name" value="AAA"/>
    <property type="match status" value="1"/>
</dbReference>
<dbReference type="GO" id="GO:0043531">
    <property type="term" value="F:ADP binding"/>
    <property type="evidence" value="ECO:0007669"/>
    <property type="project" value="InterPro"/>
</dbReference>
<dbReference type="PRINTS" id="PR00364">
    <property type="entry name" value="DISEASERSIST"/>
</dbReference>
<dbReference type="EMBL" id="CP058905">
    <property type="protein sequence ID" value="QLJ98459.1"/>
    <property type="molecule type" value="Genomic_DNA"/>
</dbReference>
<dbReference type="Gene3D" id="3.40.50.300">
    <property type="entry name" value="P-loop containing nucleotide triphosphate hydrolases"/>
    <property type="match status" value="1"/>
</dbReference>
<feature type="repeat" description="TPR" evidence="1">
    <location>
        <begin position="733"/>
        <end position="766"/>
    </location>
</feature>
<name>A0A7D5Y8G6_9ACTN</name>
<feature type="compositionally biased region" description="Pro residues" evidence="2">
    <location>
        <begin position="133"/>
        <end position="142"/>
    </location>
</feature>
<sequence>MSEAGGDAQQASAWFAGELRHLRQLCGAPSLNTLVAISTAQGQPLARSTISDKLNAKSLPDWPFVVAFVKACLAHADRAGVRLPAELAEMRHWDARHWRLLRIADAARTEDRLRAAAHAQLGRRSGGAAPASQPEPPAPGPSPTGQRAGVLDRVTPRQLPTAVPHFVGRRAALTRLDGLLAHRHRAPGTTTICLISGTAGVGKTSLAVGWAHQVADRFPDGQLYVNLRGFDATGPAASPAEVLREFLEALGVPAQRVPAGQDARSGLFRSVLTGRRVLVLLDNAGDVDQVRPLLPGSPGCLVVVTSRGHLPGLVTIEGASPIFLDPLSRREAHELLSRRLGTDRLENEPEATSRIVDAAAGLPLALAIVAGRAAVQPALGLGRLADELTGSDGLDRFSHGDAATDIRTVFSWSYRNLDATSARAFRLLGLHPGPDVSVPALASLVGAPVAEAGRTLAALVRANLVSEHLPQRYVLHDLLRAYAAELVAEHEPEQARRQALGRLIDSYLHTGYAADLLLYDQRDPISPAPARPGTAITALTDRAAAWRWFTSEHRVLLAVVGLATDARFDTPAWQLAWAVNTYLDRLGAWQEQLVVQERALLAASRVADRDGQARAHRNRAVACLRLGDHHQAQVHLRRSLRLYTGLGDAIGSARAHLNLGILAERLGRYEQALQHAQQALGLFAAAENANGKANALNNIGWYHSQLGNHQQAIDYCTQALVLQRQVGNRYWQAHTWDSLGYAHHRLEQQAEAIRCYRNALALWREAAERYYEATTLTHLGDTHRAAGAPGPARRAWRRALEILELLGHPDAEQLRDRLRAEPGGFPDQRAEARSGRATASSTATAVGESPSGRVRWSGRGGR</sequence>
<keyword evidence="1" id="KW-0802">TPR repeat</keyword>
<dbReference type="InterPro" id="IPR019734">
    <property type="entry name" value="TPR_rpt"/>
</dbReference>
<dbReference type="SUPFAM" id="SSF52540">
    <property type="entry name" value="P-loop containing nucleoside triphosphate hydrolases"/>
    <property type="match status" value="1"/>
</dbReference>
<dbReference type="InterPro" id="IPR003593">
    <property type="entry name" value="AAA+_ATPase"/>
</dbReference>
<feature type="compositionally biased region" description="Low complexity" evidence="2">
    <location>
        <begin position="835"/>
        <end position="862"/>
    </location>
</feature>
<dbReference type="PANTHER" id="PTHR47691">
    <property type="entry name" value="REGULATOR-RELATED"/>
    <property type="match status" value="1"/>
</dbReference>
<dbReference type="AlphaFoldDB" id="A0A7D5Y8G6"/>
<proteinExistence type="predicted"/>
<dbReference type="SUPFAM" id="SSF48452">
    <property type="entry name" value="TPR-like"/>
    <property type="match status" value="1"/>
</dbReference>
<dbReference type="SMART" id="SM00028">
    <property type="entry name" value="TPR"/>
    <property type="match status" value="5"/>
</dbReference>
<dbReference type="InterPro" id="IPR011990">
    <property type="entry name" value="TPR-like_helical_dom_sf"/>
</dbReference>
<dbReference type="PROSITE" id="PS50005">
    <property type="entry name" value="TPR"/>
    <property type="match status" value="2"/>
</dbReference>
<feature type="repeat" description="TPR" evidence="1">
    <location>
        <begin position="653"/>
        <end position="686"/>
    </location>
</feature>
<evidence type="ECO:0000256" key="2">
    <source>
        <dbReference type="SAM" id="MobiDB-lite"/>
    </source>
</evidence>
<gene>
    <name evidence="4" type="ORF">HZU44_27950</name>
</gene>
<feature type="domain" description="AAA+ ATPase" evidence="3">
    <location>
        <begin position="189"/>
        <end position="346"/>
    </location>
</feature>
<feature type="region of interest" description="Disordered" evidence="2">
    <location>
        <begin position="819"/>
        <end position="862"/>
    </location>
</feature>
<dbReference type="PANTHER" id="PTHR47691:SF3">
    <property type="entry name" value="HTH-TYPE TRANSCRIPTIONAL REGULATOR RV0890C-RELATED"/>
    <property type="match status" value="1"/>
</dbReference>